<dbReference type="Proteomes" id="UP000230683">
    <property type="component" value="Unassembled WGS sequence"/>
</dbReference>
<evidence type="ECO:0000256" key="4">
    <source>
        <dbReference type="ARBA" id="ARBA00022989"/>
    </source>
</evidence>
<keyword evidence="5 6" id="KW-0472">Membrane</keyword>
<dbReference type="InterPro" id="IPR003838">
    <property type="entry name" value="ABC3_permease_C"/>
</dbReference>
<evidence type="ECO:0000256" key="2">
    <source>
        <dbReference type="ARBA" id="ARBA00022475"/>
    </source>
</evidence>
<evidence type="ECO:0000313" key="8">
    <source>
        <dbReference type="EMBL" id="PJA40343.1"/>
    </source>
</evidence>
<sequence>MISDVLAAESVISTLEKIVIGIQVFGGLLLMIFTFSTIFIIFMAIGITVYSQKNEIIVMKLVGANNWYVRAPYIYQGIFFTLISIVISSAILIPILLTQYESIMYVGLGGLNIANMTWQIILTGLGVEIVFGILLSTLSSYFATRRYINY</sequence>
<evidence type="ECO:0000256" key="1">
    <source>
        <dbReference type="ARBA" id="ARBA00004651"/>
    </source>
</evidence>
<evidence type="ECO:0000256" key="3">
    <source>
        <dbReference type="ARBA" id="ARBA00022692"/>
    </source>
</evidence>
<gene>
    <name evidence="8" type="ORF">CO178_02365</name>
</gene>
<accession>A0A2M7X2E9</accession>
<keyword evidence="2" id="KW-1003">Cell membrane</keyword>
<comment type="caution">
    <text evidence="8">The sequence shown here is derived from an EMBL/GenBank/DDBJ whole genome shotgun (WGS) entry which is preliminary data.</text>
</comment>
<reference evidence="9" key="1">
    <citation type="submission" date="2017-09" db="EMBL/GenBank/DDBJ databases">
        <title>Depth-based differentiation of microbial function through sediment-hosted aquifers and enrichment of novel symbionts in the deep terrestrial subsurface.</title>
        <authorList>
            <person name="Probst A.J."/>
            <person name="Ladd B."/>
            <person name="Jarett J.K."/>
            <person name="Geller-Mcgrath D.E."/>
            <person name="Sieber C.M.K."/>
            <person name="Emerson J.B."/>
            <person name="Anantharaman K."/>
            <person name="Thomas B.C."/>
            <person name="Malmstrom R."/>
            <person name="Stieglmeier M."/>
            <person name="Klingl A."/>
            <person name="Woyke T."/>
            <person name="Ryan C.M."/>
            <person name="Banfield J.F."/>
        </authorList>
    </citation>
    <scope>NUCLEOTIDE SEQUENCE [LARGE SCALE GENOMIC DNA]</scope>
</reference>
<evidence type="ECO:0000256" key="5">
    <source>
        <dbReference type="ARBA" id="ARBA00023136"/>
    </source>
</evidence>
<dbReference type="AlphaFoldDB" id="A0A2M7X2E9"/>
<dbReference type="InterPro" id="IPR004513">
    <property type="entry name" value="FtsX"/>
</dbReference>
<proteinExistence type="predicted"/>
<feature type="transmembrane region" description="Helical" evidence="6">
    <location>
        <begin position="72"/>
        <end position="97"/>
    </location>
</feature>
<dbReference type="GO" id="GO:0005886">
    <property type="term" value="C:plasma membrane"/>
    <property type="evidence" value="ECO:0007669"/>
    <property type="project" value="UniProtKB-SubCell"/>
</dbReference>
<protein>
    <recommendedName>
        <fullName evidence="7">ABC3 transporter permease C-terminal domain-containing protein</fullName>
    </recommendedName>
</protein>
<dbReference type="EMBL" id="PFWY01000103">
    <property type="protein sequence ID" value="PJA40343.1"/>
    <property type="molecule type" value="Genomic_DNA"/>
</dbReference>
<keyword evidence="4 6" id="KW-1133">Transmembrane helix</keyword>
<comment type="subcellular location">
    <subcellularLocation>
        <location evidence="1">Cell membrane</location>
        <topology evidence="1">Multi-pass membrane protein</topology>
    </subcellularLocation>
</comment>
<evidence type="ECO:0000256" key="6">
    <source>
        <dbReference type="SAM" id="Phobius"/>
    </source>
</evidence>
<dbReference type="Pfam" id="PF02687">
    <property type="entry name" value="FtsX"/>
    <property type="match status" value="1"/>
</dbReference>
<feature type="transmembrane region" description="Helical" evidence="6">
    <location>
        <begin position="117"/>
        <end position="143"/>
    </location>
</feature>
<dbReference type="GO" id="GO:0051301">
    <property type="term" value="P:cell division"/>
    <property type="evidence" value="ECO:0007669"/>
    <property type="project" value="InterPro"/>
</dbReference>
<name>A0A2M7X2E9_UNCKA</name>
<evidence type="ECO:0000259" key="7">
    <source>
        <dbReference type="Pfam" id="PF02687"/>
    </source>
</evidence>
<dbReference type="PANTHER" id="PTHR47755">
    <property type="entry name" value="CELL DIVISION PROTEIN FTSX"/>
    <property type="match status" value="1"/>
</dbReference>
<feature type="transmembrane region" description="Helical" evidence="6">
    <location>
        <begin position="20"/>
        <end position="51"/>
    </location>
</feature>
<feature type="domain" description="ABC3 transporter permease C-terminal" evidence="7">
    <location>
        <begin position="29"/>
        <end position="146"/>
    </location>
</feature>
<organism evidence="8 9">
    <name type="scientific">candidate division WWE3 bacterium CG_4_9_14_3_um_filter_34_6</name>
    <dbReference type="NCBI Taxonomy" id="1975079"/>
    <lineage>
        <taxon>Bacteria</taxon>
        <taxon>Katanobacteria</taxon>
    </lineage>
</organism>
<evidence type="ECO:0000313" key="9">
    <source>
        <dbReference type="Proteomes" id="UP000230683"/>
    </source>
</evidence>
<dbReference type="PANTHER" id="PTHR47755:SF1">
    <property type="entry name" value="CELL DIVISION PROTEIN FTSX"/>
    <property type="match status" value="1"/>
</dbReference>
<keyword evidence="3 6" id="KW-0812">Transmembrane</keyword>